<feature type="domain" description="Tyr recombinase" evidence="5">
    <location>
        <begin position="105"/>
        <end position="272"/>
    </location>
</feature>
<accession>A0ABY1VN11</accession>
<dbReference type="InterPro" id="IPR002104">
    <property type="entry name" value="Integrase_catalytic"/>
</dbReference>
<dbReference type="InterPro" id="IPR050090">
    <property type="entry name" value="Tyrosine_recombinase_XerCD"/>
</dbReference>
<proteinExistence type="predicted"/>
<organism evidence="7 8">
    <name type="scientific">Actinomyces bovis</name>
    <dbReference type="NCBI Taxonomy" id="1658"/>
    <lineage>
        <taxon>Bacteria</taxon>
        <taxon>Bacillati</taxon>
        <taxon>Actinomycetota</taxon>
        <taxon>Actinomycetes</taxon>
        <taxon>Actinomycetales</taxon>
        <taxon>Actinomycetaceae</taxon>
        <taxon>Actinomyces</taxon>
    </lineage>
</organism>
<dbReference type="EMBL" id="UAPQ01000007">
    <property type="protein sequence ID" value="SPT53490.1"/>
    <property type="molecule type" value="Genomic_DNA"/>
</dbReference>
<dbReference type="RefSeq" id="WP_111836455.1">
    <property type="nucleotide sequence ID" value="NZ_UAPQ01000007.1"/>
</dbReference>
<feature type="region of interest" description="Disordered" evidence="4">
    <location>
        <begin position="262"/>
        <end position="289"/>
    </location>
</feature>
<sequence>MRHHIPETPTALLDVWTLDMQAQGLAGRTITERRRVVAQLAATTGADLQALTPGVLTAWLAGLPSPATKGAYHAVVRAWSRWLVRSGRRTDDPTLLVPHPRTPTWLPRPVTSEQLAAVLALPLRRDTEAKIILGAYAGMRVHEIAKIRGQDIDHVAATITITGKGGTTATLPAHPRVMELARAYPRSGYWFPSPTRSGRHVTPKAVGDVIVSAFTRAGTPATAHQLRHHFATELLRTGTDSRVVQTLMRHASLSTTARYLAVDQDQQRTAPHSTGSKSQEKGWTPPPLW</sequence>
<keyword evidence="2" id="KW-0233">DNA recombination</keyword>
<dbReference type="Proteomes" id="UP000250006">
    <property type="component" value="Unassembled WGS sequence"/>
</dbReference>
<evidence type="ECO:0000256" key="2">
    <source>
        <dbReference type="ARBA" id="ARBA00023172"/>
    </source>
</evidence>
<dbReference type="InterPro" id="IPR011010">
    <property type="entry name" value="DNA_brk_join_enz"/>
</dbReference>
<name>A0ABY1VN11_9ACTO</name>
<dbReference type="SUPFAM" id="SSF56349">
    <property type="entry name" value="DNA breaking-rejoining enzymes"/>
    <property type="match status" value="1"/>
</dbReference>
<protein>
    <submittedName>
        <fullName evidence="7">Tyrosine recombinase XerD</fullName>
    </submittedName>
</protein>
<dbReference type="Pfam" id="PF00589">
    <property type="entry name" value="Phage_integrase"/>
    <property type="match status" value="1"/>
</dbReference>
<dbReference type="Gene3D" id="1.10.443.10">
    <property type="entry name" value="Intergrase catalytic core"/>
    <property type="match status" value="1"/>
</dbReference>
<evidence type="ECO:0000313" key="8">
    <source>
        <dbReference type="Proteomes" id="UP000250006"/>
    </source>
</evidence>
<feature type="compositionally biased region" description="Polar residues" evidence="4">
    <location>
        <begin position="267"/>
        <end position="277"/>
    </location>
</feature>
<dbReference type="PROSITE" id="PS51900">
    <property type="entry name" value="CB"/>
    <property type="match status" value="1"/>
</dbReference>
<evidence type="ECO:0000259" key="6">
    <source>
        <dbReference type="PROSITE" id="PS51900"/>
    </source>
</evidence>
<evidence type="ECO:0000259" key="5">
    <source>
        <dbReference type="PROSITE" id="PS51898"/>
    </source>
</evidence>
<gene>
    <name evidence="7" type="primary">xerD_4</name>
    <name evidence="7" type="ORF">NCTC11535_01154</name>
</gene>
<dbReference type="PANTHER" id="PTHR30349">
    <property type="entry name" value="PHAGE INTEGRASE-RELATED"/>
    <property type="match status" value="1"/>
</dbReference>
<dbReference type="CDD" id="cd00397">
    <property type="entry name" value="DNA_BRE_C"/>
    <property type="match status" value="1"/>
</dbReference>
<feature type="domain" description="Core-binding (CB)" evidence="6">
    <location>
        <begin position="7"/>
        <end position="84"/>
    </location>
</feature>
<evidence type="ECO:0000313" key="7">
    <source>
        <dbReference type="EMBL" id="SPT53490.1"/>
    </source>
</evidence>
<comment type="caution">
    <text evidence="7">The sequence shown here is derived from an EMBL/GenBank/DDBJ whole genome shotgun (WGS) entry which is preliminary data.</text>
</comment>
<dbReference type="InterPro" id="IPR044068">
    <property type="entry name" value="CB"/>
</dbReference>
<evidence type="ECO:0000256" key="4">
    <source>
        <dbReference type="SAM" id="MobiDB-lite"/>
    </source>
</evidence>
<dbReference type="PROSITE" id="PS51898">
    <property type="entry name" value="TYR_RECOMBINASE"/>
    <property type="match status" value="1"/>
</dbReference>
<keyword evidence="1 3" id="KW-0238">DNA-binding</keyword>
<reference evidence="7 8" key="1">
    <citation type="submission" date="2018-06" db="EMBL/GenBank/DDBJ databases">
        <authorList>
            <consortium name="Pathogen Informatics"/>
            <person name="Doyle S."/>
        </authorList>
    </citation>
    <scope>NUCLEOTIDE SEQUENCE [LARGE SCALE GENOMIC DNA]</scope>
    <source>
        <strain evidence="7 8">NCTC11535</strain>
    </source>
</reference>
<dbReference type="PANTHER" id="PTHR30349:SF64">
    <property type="entry name" value="PROPHAGE INTEGRASE INTD-RELATED"/>
    <property type="match status" value="1"/>
</dbReference>
<keyword evidence="8" id="KW-1185">Reference proteome</keyword>
<evidence type="ECO:0000256" key="1">
    <source>
        <dbReference type="ARBA" id="ARBA00023125"/>
    </source>
</evidence>
<dbReference type="InterPro" id="IPR013762">
    <property type="entry name" value="Integrase-like_cat_sf"/>
</dbReference>
<evidence type="ECO:0000256" key="3">
    <source>
        <dbReference type="PROSITE-ProRule" id="PRU01248"/>
    </source>
</evidence>